<dbReference type="Pfam" id="PF00107">
    <property type="entry name" value="ADH_zinc_N"/>
    <property type="match status" value="1"/>
</dbReference>
<dbReference type="PANTHER" id="PTHR43401">
    <property type="entry name" value="L-THREONINE 3-DEHYDROGENASE"/>
    <property type="match status" value="1"/>
</dbReference>
<keyword evidence="4" id="KW-0560">Oxidoreductase</keyword>
<evidence type="ECO:0000256" key="2">
    <source>
        <dbReference type="ARBA" id="ARBA00022723"/>
    </source>
</evidence>
<evidence type="ECO:0000256" key="1">
    <source>
        <dbReference type="ARBA" id="ARBA00001947"/>
    </source>
</evidence>
<accession>A0A4P6DW61</accession>
<dbReference type="PANTHER" id="PTHR43401:SF2">
    <property type="entry name" value="L-THREONINE 3-DEHYDROGENASE"/>
    <property type="match status" value="1"/>
</dbReference>
<evidence type="ECO:0000313" key="7">
    <source>
        <dbReference type="Proteomes" id="UP000293589"/>
    </source>
</evidence>
<organism evidence="6 7">
    <name type="scientific">Bifidobacterium pullorum subsp. gallinarum</name>
    <dbReference type="NCBI Taxonomy" id="78344"/>
    <lineage>
        <taxon>Bacteria</taxon>
        <taxon>Bacillati</taxon>
        <taxon>Actinomycetota</taxon>
        <taxon>Actinomycetes</taxon>
        <taxon>Bifidobacteriales</taxon>
        <taxon>Bifidobacteriaceae</taxon>
        <taxon>Bifidobacterium</taxon>
    </lineage>
</organism>
<dbReference type="AlphaFoldDB" id="A0A4P6DW61"/>
<evidence type="ECO:0000313" key="6">
    <source>
        <dbReference type="EMBL" id="QAY32884.1"/>
    </source>
</evidence>
<dbReference type="SUPFAM" id="SSF50129">
    <property type="entry name" value="GroES-like"/>
    <property type="match status" value="1"/>
</dbReference>
<feature type="domain" description="Enoyl reductase (ER)" evidence="5">
    <location>
        <begin position="83"/>
        <end position="407"/>
    </location>
</feature>
<dbReference type="InterPro" id="IPR036291">
    <property type="entry name" value="NAD(P)-bd_dom_sf"/>
</dbReference>
<dbReference type="InterPro" id="IPR050129">
    <property type="entry name" value="Zn_alcohol_dh"/>
</dbReference>
<evidence type="ECO:0000256" key="4">
    <source>
        <dbReference type="ARBA" id="ARBA00023002"/>
    </source>
</evidence>
<dbReference type="Gene3D" id="3.40.50.720">
    <property type="entry name" value="NAD(P)-binding Rossmann-like Domain"/>
    <property type="match status" value="1"/>
</dbReference>
<protein>
    <recommendedName>
        <fullName evidence="5">Enoyl reductase (ER) domain-containing protein</fullName>
    </recommendedName>
</protein>
<dbReference type="GO" id="GO:0046872">
    <property type="term" value="F:metal ion binding"/>
    <property type="evidence" value="ECO:0007669"/>
    <property type="project" value="UniProtKB-KW"/>
</dbReference>
<keyword evidence="2" id="KW-0479">Metal-binding</keyword>
<evidence type="ECO:0000259" key="5">
    <source>
        <dbReference type="SMART" id="SM00829"/>
    </source>
</evidence>
<proteinExistence type="predicted"/>
<keyword evidence="3" id="KW-0862">Zinc</keyword>
<dbReference type="Proteomes" id="UP000293589">
    <property type="component" value="Chromosome"/>
</dbReference>
<dbReference type="InterPro" id="IPR020843">
    <property type="entry name" value="ER"/>
</dbReference>
<dbReference type="Pfam" id="PF08240">
    <property type="entry name" value="ADH_N"/>
    <property type="match status" value="1"/>
</dbReference>
<dbReference type="GO" id="GO:0016491">
    <property type="term" value="F:oxidoreductase activity"/>
    <property type="evidence" value="ECO:0007669"/>
    <property type="project" value="UniProtKB-KW"/>
</dbReference>
<gene>
    <name evidence="6" type="ORF">ESN35_05240</name>
</gene>
<reference evidence="6 7" key="1">
    <citation type="submission" date="2019-01" db="EMBL/GenBank/DDBJ databases">
        <title>Complete genome sequence of Bifidobacterium gallinarum CACC 514.</title>
        <authorList>
            <person name="Jung M."/>
        </authorList>
    </citation>
    <scope>NUCLEOTIDE SEQUENCE [LARGE SCALE GENOMIC DNA]</scope>
    <source>
        <strain evidence="6 7">CACC 514</strain>
    </source>
</reference>
<dbReference type="SMART" id="SM00829">
    <property type="entry name" value="PKS_ER"/>
    <property type="match status" value="1"/>
</dbReference>
<sequence>MHVPFHIRIGWTPLYSGRTGIGAPCGGATRCPPADVHRCPSAPAGARHAPNARRVDGASNGEGASMTMDIPATMKAVVFERVGHWAVRQVPTPRLTGPTDLLVRVLACGICGTDNQILLDPPGAHATPGVIIGHEMVAEVVAVGDAVDAFQPGDMVVGDNNLPCGHCTMCHGGQYNECASLRSMGEDIDGFMCQYQVMPQSQSIRLPAGTPVDTAVLTEPVNCAMGALQKLDLRPGKSYAVLGCGPIGLMFVALLKTSGAAHIVASDLSAERLAMAGELGADILCDRGSDPVAACRNATDGIGVDAAIDVVGCLLPQALDCVRKGGDVIAFGLNARSRQTIDQADLAMRGVTIHGTFIGHFTFETTARMLAAGVVDLRRLITDRFDIDDFGEALAALRSGSSCKVVIYPNGR</sequence>
<dbReference type="KEGG" id="bgx:ESN35_05240"/>
<dbReference type="STRING" id="78344.BIGA_0111"/>
<dbReference type="Gene3D" id="3.90.180.10">
    <property type="entry name" value="Medium-chain alcohol dehydrogenases, catalytic domain"/>
    <property type="match status" value="1"/>
</dbReference>
<dbReference type="InterPro" id="IPR011032">
    <property type="entry name" value="GroES-like_sf"/>
</dbReference>
<comment type="cofactor">
    <cofactor evidence="1">
        <name>Zn(2+)</name>
        <dbReference type="ChEBI" id="CHEBI:29105"/>
    </cofactor>
</comment>
<dbReference type="InterPro" id="IPR013154">
    <property type="entry name" value="ADH-like_N"/>
</dbReference>
<dbReference type="SUPFAM" id="SSF51735">
    <property type="entry name" value="NAD(P)-binding Rossmann-fold domains"/>
    <property type="match status" value="1"/>
</dbReference>
<dbReference type="EMBL" id="CP035464">
    <property type="protein sequence ID" value="QAY32884.1"/>
    <property type="molecule type" value="Genomic_DNA"/>
</dbReference>
<name>A0A4P6DW61_9BIFI</name>
<evidence type="ECO:0000256" key="3">
    <source>
        <dbReference type="ARBA" id="ARBA00022833"/>
    </source>
</evidence>
<dbReference type="InterPro" id="IPR013149">
    <property type="entry name" value="ADH-like_C"/>
</dbReference>